<organism evidence="1 2">
    <name type="scientific">Butyrivibrio hungatei</name>
    <dbReference type="NCBI Taxonomy" id="185008"/>
    <lineage>
        <taxon>Bacteria</taxon>
        <taxon>Bacillati</taxon>
        <taxon>Bacillota</taxon>
        <taxon>Clostridia</taxon>
        <taxon>Lachnospirales</taxon>
        <taxon>Lachnospiraceae</taxon>
        <taxon>Butyrivibrio</taxon>
    </lineage>
</organism>
<dbReference type="RefSeq" id="WP_071175739.1">
    <property type="nucleotide sequence ID" value="NZ_CP017831.1"/>
</dbReference>
<dbReference type="KEGG" id="bhu:bhn_I0984"/>
<dbReference type="AlphaFoldDB" id="A0A1D9P065"/>
<evidence type="ECO:0000313" key="2">
    <source>
        <dbReference type="Proteomes" id="UP000179284"/>
    </source>
</evidence>
<reference evidence="2" key="1">
    <citation type="submission" date="2016-10" db="EMBL/GenBank/DDBJ databases">
        <title>The complete genome sequence of the rumen bacterium Butyrivibrio hungatei MB2003.</title>
        <authorList>
            <person name="Palevich N."/>
            <person name="Kelly W.J."/>
            <person name="Leahy S.C."/>
            <person name="Altermann E."/>
            <person name="Rakonjac J."/>
            <person name="Attwood G.T."/>
        </authorList>
    </citation>
    <scope>NUCLEOTIDE SEQUENCE [LARGE SCALE GENOMIC DNA]</scope>
    <source>
        <strain evidence="2">MB2003</strain>
    </source>
</reference>
<proteinExistence type="predicted"/>
<dbReference type="EMBL" id="CP017831">
    <property type="protein sequence ID" value="AOZ96018.1"/>
    <property type="molecule type" value="Genomic_DNA"/>
</dbReference>
<keyword evidence="2" id="KW-1185">Reference proteome</keyword>
<evidence type="ECO:0000313" key="1">
    <source>
        <dbReference type="EMBL" id="AOZ96018.1"/>
    </source>
</evidence>
<name>A0A1D9P065_9FIRM</name>
<dbReference type="Proteomes" id="UP000179284">
    <property type="component" value="Chromosome I"/>
</dbReference>
<accession>A0A1D9P065</accession>
<dbReference type="OrthoDB" id="2055408at2"/>
<protein>
    <submittedName>
        <fullName evidence="1">Uncharacterized protein</fullName>
    </submittedName>
</protein>
<sequence length="94" mass="11070">MSRVIDKVDVICEHKADGNIIPMRFRLMNDDGVYEAYTIKGYRQILRKDVYTTPDGLTVCSRDKVYECRVLILDMYRTVRLYFNTANGIWRIAI</sequence>
<gene>
    <name evidence="1" type="ORF">bhn_I0984</name>
</gene>